<dbReference type="EMBL" id="CP080572">
    <property type="protein sequence ID" value="USG98956.1"/>
    <property type="molecule type" value="Genomic_DNA"/>
</dbReference>
<gene>
    <name evidence="1" type="ORF">K1720_05190</name>
</gene>
<reference evidence="1 2" key="1">
    <citation type="submission" date="2021-08" db="EMBL/GenBank/DDBJ databases">
        <title>Thermococcus onnuriiensis IOH2.</title>
        <authorList>
            <person name="Park Y.-J."/>
        </authorList>
    </citation>
    <scope>NUCLEOTIDE SEQUENCE [LARGE SCALE GENOMIC DNA]</scope>
    <source>
        <strain evidence="1 2">IOH2</strain>
    </source>
</reference>
<dbReference type="KEGG" id="thei:K1720_05190"/>
<dbReference type="InterPro" id="IPR053615">
    <property type="entry name" value="PCNA-interact_regulator"/>
</dbReference>
<protein>
    <submittedName>
        <fullName evidence="1">Uncharacterized protein</fullName>
    </submittedName>
</protein>
<proteinExistence type="predicted"/>
<dbReference type="Proteomes" id="UP001056425">
    <property type="component" value="Chromosome"/>
</dbReference>
<evidence type="ECO:0000313" key="1">
    <source>
        <dbReference type="EMBL" id="USG98956.1"/>
    </source>
</evidence>
<dbReference type="NCBIfam" id="NF041142">
    <property type="entry name" value="PCNA_Inhib"/>
    <property type="match status" value="1"/>
</dbReference>
<accession>A0A9E7M916</accession>
<keyword evidence="2" id="KW-1185">Reference proteome</keyword>
<dbReference type="RefSeq" id="WP_251947125.1">
    <property type="nucleotide sequence ID" value="NZ_CP080572.1"/>
</dbReference>
<organism evidence="1 2">
    <name type="scientific">Thermococcus argininiproducens</name>
    <dbReference type="NCBI Taxonomy" id="2866384"/>
    <lineage>
        <taxon>Archaea</taxon>
        <taxon>Methanobacteriati</taxon>
        <taxon>Methanobacteriota</taxon>
        <taxon>Thermococci</taxon>
        <taxon>Thermococcales</taxon>
        <taxon>Thermococcaceae</taxon>
        <taxon>Thermococcus</taxon>
    </lineage>
</organism>
<evidence type="ECO:0000313" key="2">
    <source>
        <dbReference type="Proteomes" id="UP001056425"/>
    </source>
</evidence>
<name>A0A9E7M916_9EURY</name>
<dbReference type="GeneID" id="72777718"/>
<sequence length="72" mass="8560">MNRTLDEFIKGDIKISKENSLNNKPRKKRLKSTKLDQFLPNEHIDYFKALRIGSKRIQRMKIIEISAKKEES</sequence>
<dbReference type="AlphaFoldDB" id="A0A9E7M916"/>